<dbReference type="InterPro" id="IPR011268">
    <property type="entry name" value="Purine_phosphorylase"/>
</dbReference>
<comment type="pathway">
    <text evidence="1 5">Purine metabolism; purine nucleoside salvage.</text>
</comment>
<gene>
    <name evidence="7" type="ORF">DAY19_01825</name>
</gene>
<dbReference type="Gene3D" id="3.40.50.1580">
    <property type="entry name" value="Nucleoside phosphorylase domain"/>
    <property type="match status" value="1"/>
</dbReference>
<dbReference type="PANTHER" id="PTHR11904">
    <property type="entry name" value="METHYLTHIOADENOSINE/PURINE NUCLEOSIDE PHOSPHORYLASE"/>
    <property type="match status" value="1"/>
</dbReference>
<evidence type="ECO:0000259" key="6">
    <source>
        <dbReference type="Pfam" id="PF01048"/>
    </source>
</evidence>
<comment type="caution">
    <text evidence="7">The sequence shown here is derived from an EMBL/GenBank/DDBJ whole genome shotgun (WGS) entry which is preliminary data.</text>
</comment>
<evidence type="ECO:0000256" key="2">
    <source>
        <dbReference type="ARBA" id="ARBA00006751"/>
    </source>
</evidence>
<keyword evidence="3 5" id="KW-0328">Glycosyltransferase</keyword>
<evidence type="ECO:0000256" key="1">
    <source>
        <dbReference type="ARBA" id="ARBA00005058"/>
    </source>
</evidence>
<dbReference type="GO" id="GO:0004731">
    <property type="term" value="F:purine-nucleoside phosphorylase activity"/>
    <property type="evidence" value="ECO:0007669"/>
    <property type="project" value="UniProtKB-EC"/>
</dbReference>
<accession>A0ABY0IK77</accession>
<dbReference type="PIRSF" id="PIRSF000477">
    <property type="entry name" value="PurNPase"/>
    <property type="match status" value="1"/>
</dbReference>
<evidence type="ECO:0000313" key="7">
    <source>
        <dbReference type="EMBL" id="RZF22533.1"/>
    </source>
</evidence>
<keyword evidence="8" id="KW-1185">Reference proteome</keyword>
<evidence type="ECO:0000256" key="5">
    <source>
        <dbReference type="PIRNR" id="PIRNR000477"/>
    </source>
</evidence>
<evidence type="ECO:0000313" key="8">
    <source>
        <dbReference type="Proteomes" id="UP000443582"/>
    </source>
</evidence>
<evidence type="ECO:0000256" key="4">
    <source>
        <dbReference type="ARBA" id="ARBA00022679"/>
    </source>
</evidence>
<sequence>MSDLLKRLEESKDYIASKFDKTPEIGVVLGSGLGGFADLLENKVELPYEEIPGFKKTKVKGHKGQLVLGELSGKVVAVMQGRIHRYEGHSLDEVVFPVRVLKTLGVKNLIITNAAGGINLDYGSGSLVLITDHLNMTGENCLVGENIEELGTRFPDMTYAWSPALREVALASAKAISYDLKEGVYVGVLGPTYETPAEIRMYRGLGGDLVGMSTVQECIAANHMGLNVLGISCVTNMAAGIENTVLNHDDIKHEAARVMEKFLELLKETIAQI</sequence>
<name>A0ABY0IK77_9BACT</name>
<dbReference type="NCBIfam" id="TIGR01697">
    <property type="entry name" value="PNPH-PUNA-XAPA"/>
    <property type="match status" value="1"/>
</dbReference>
<dbReference type="PANTHER" id="PTHR11904:SF9">
    <property type="entry name" value="PURINE NUCLEOSIDE PHOSPHORYLASE-RELATED"/>
    <property type="match status" value="1"/>
</dbReference>
<dbReference type="NCBIfam" id="TIGR01700">
    <property type="entry name" value="PNPH"/>
    <property type="match status" value="1"/>
</dbReference>
<evidence type="ECO:0000256" key="3">
    <source>
        <dbReference type="ARBA" id="ARBA00022676"/>
    </source>
</evidence>
<comment type="similarity">
    <text evidence="2 5">Belongs to the PNP/MTAP phosphorylase family.</text>
</comment>
<proteinExistence type="inferred from homology"/>
<dbReference type="SUPFAM" id="SSF53167">
    <property type="entry name" value="Purine and uridine phosphorylases"/>
    <property type="match status" value="1"/>
</dbReference>
<dbReference type="InterPro" id="IPR035994">
    <property type="entry name" value="Nucleoside_phosphorylase_sf"/>
</dbReference>
<keyword evidence="4 5" id="KW-0808">Transferase</keyword>
<comment type="function">
    <text evidence="5">The purine nucleoside phosphorylases catalyze the phosphorolytic breakdown of the N-glycosidic bond in the beta-(deoxy)ribonucleoside molecules, with the formation of the corresponding free purine bases and pentose-1-phosphate.</text>
</comment>
<feature type="domain" description="Nucleoside phosphorylase" evidence="6">
    <location>
        <begin position="24"/>
        <end position="270"/>
    </location>
</feature>
<dbReference type="EC" id="2.4.2.1" evidence="5"/>
<dbReference type="NCBIfam" id="NF006054">
    <property type="entry name" value="PRK08202.1"/>
    <property type="match status" value="1"/>
</dbReference>
<reference evidence="8" key="1">
    <citation type="journal article" date="2019" name="Int. J. Syst. Evol. Microbiol.">
        <title>Halobacteriovorax valvorus sp. nov., a novel prokaryotic predator isolated from coastal seawater of China.</title>
        <authorList>
            <person name="Chen M.-X."/>
        </authorList>
    </citation>
    <scope>NUCLEOTIDE SEQUENCE [LARGE SCALE GENOMIC DNA]</scope>
    <source>
        <strain evidence="8">BL9</strain>
    </source>
</reference>
<dbReference type="InterPro" id="IPR011270">
    <property type="entry name" value="Pur_Nuc_Pase_Ino/Guo-sp"/>
</dbReference>
<dbReference type="CDD" id="cd09009">
    <property type="entry name" value="PNP-EcPNPII_like"/>
    <property type="match status" value="1"/>
</dbReference>
<dbReference type="RefSeq" id="WP_114705478.1">
    <property type="nucleotide sequence ID" value="NZ_QDKL01000001.1"/>
</dbReference>
<dbReference type="InterPro" id="IPR000845">
    <property type="entry name" value="Nucleoside_phosphorylase_d"/>
</dbReference>
<dbReference type="Proteomes" id="UP000443582">
    <property type="component" value="Unassembled WGS sequence"/>
</dbReference>
<dbReference type="EMBL" id="QDKL01000001">
    <property type="protein sequence ID" value="RZF22533.1"/>
    <property type="molecule type" value="Genomic_DNA"/>
</dbReference>
<dbReference type="Pfam" id="PF01048">
    <property type="entry name" value="PNP_UDP_1"/>
    <property type="match status" value="1"/>
</dbReference>
<protein>
    <recommendedName>
        <fullName evidence="5">Purine nucleoside phosphorylase</fullName>
        <ecNumber evidence="5">2.4.2.1</ecNumber>
    </recommendedName>
    <alternativeName>
        <fullName evidence="5">Inosine-guanosine phosphorylase</fullName>
    </alternativeName>
</protein>
<organism evidence="7 8">
    <name type="scientific">Halobacteriovorax vibrionivorans</name>
    <dbReference type="NCBI Taxonomy" id="2152716"/>
    <lineage>
        <taxon>Bacteria</taxon>
        <taxon>Pseudomonadati</taxon>
        <taxon>Bdellovibrionota</taxon>
        <taxon>Bacteriovoracia</taxon>
        <taxon>Bacteriovoracales</taxon>
        <taxon>Halobacteriovoraceae</taxon>
        <taxon>Halobacteriovorax</taxon>
    </lineage>
</organism>